<comment type="similarity">
    <text evidence="3">Belongs to the misato family.</text>
</comment>
<dbReference type="InterPro" id="IPR029209">
    <property type="entry name" value="DML1/Misato_tubulin"/>
</dbReference>
<reference evidence="8" key="1">
    <citation type="submission" date="2020-12" db="EMBL/GenBank/DDBJ databases">
        <title>Metabolic potential, ecology and presence of endohyphal bacteria is reflected in genomic diversity of Mucoromycotina.</title>
        <authorList>
            <person name="Muszewska A."/>
            <person name="Okrasinska A."/>
            <person name="Steczkiewicz K."/>
            <person name="Drgas O."/>
            <person name="Orlowska M."/>
            <person name="Perlinska-Lenart U."/>
            <person name="Aleksandrzak-Piekarczyk T."/>
            <person name="Szatraj K."/>
            <person name="Zielenkiewicz U."/>
            <person name="Pilsyk S."/>
            <person name="Malc E."/>
            <person name="Mieczkowski P."/>
            <person name="Kruszewska J.S."/>
            <person name="Biernat P."/>
            <person name="Pawlowska J."/>
        </authorList>
    </citation>
    <scope>NUCLEOTIDE SEQUENCE</scope>
    <source>
        <strain evidence="8">WA0000017839</strain>
    </source>
</reference>
<dbReference type="SMART" id="SM01083">
    <property type="entry name" value="Cir_N"/>
    <property type="match status" value="1"/>
</dbReference>
<dbReference type="InterPro" id="IPR049942">
    <property type="entry name" value="DML1/Misato"/>
</dbReference>
<feature type="compositionally biased region" description="Basic and acidic residues" evidence="6">
    <location>
        <begin position="149"/>
        <end position="167"/>
    </location>
</feature>
<keyword evidence="9" id="KW-1185">Reference proteome</keyword>
<evidence type="ECO:0000256" key="6">
    <source>
        <dbReference type="SAM" id="MobiDB-lite"/>
    </source>
</evidence>
<dbReference type="InterPro" id="IPR019339">
    <property type="entry name" value="CIR_N_dom"/>
</dbReference>
<dbReference type="AlphaFoldDB" id="A0A8H7QQ73"/>
<comment type="caution">
    <text evidence="8">The sequence shown here is derived from an EMBL/GenBank/DDBJ whole genome shotgun (WGS) entry which is preliminary data.</text>
</comment>
<dbReference type="EMBL" id="JAEPRD010000164">
    <property type="protein sequence ID" value="KAG2195688.1"/>
    <property type="molecule type" value="Genomic_DNA"/>
</dbReference>
<dbReference type="GO" id="GO:0005739">
    <property type="term" value="C:mitochondrion"/>
    <property type="evidence" value="ECO:0007669"/>
    <property type="project" value="UniProtKB-SubCell"/>
</dbReference>
<dbReference type="SUPFAM" id="SSF52490">
    <property type="entry name" value="Tubulin nucleotide-binding domain-like"/>
    <property type="match status" value="1"/>
</dbReference>
<evidence type="ECO:0000313" key="8">
    <source>
        <dbReference type="EMBL" id="KAG2195688.1"/>
    </source>
</evidence>
<feature type="compositionally biased region" description="Basic and acidic residues" evidence="6">
    <location>
        <begin position="126"/>
        <end position="135"/>
    </location>
</feature>
<keyword evidence="5" id="KW-0175">Coiled coil</keyword>
<dbReference type="InterPro" id="IPR019605">
    <property type="entry name" value="Misato_II_tubulin-like"/>
</dbReference>
<comment type="subcellular location">
    <subcellularLocation>
        <location evidence="2">Mitochondrion</location>
    </subcellularLocation>
</comment>
<proteinExistence type="inferred from homology"/>
<feature type="domain" description="CBF1-interacting co-repressor CIR N-terminal" evidence="7">
    <location>
        <begin position="8"/>
        <end position="44"/>
    </location>
</feature>
<evidence type="ECO:0000259" key="7">
    <source>
        <dbReference type="SMART" id="SM01083"/>
    </source>
</evidence>
<feature type="compositionally biased region" description="Basic and acidic residues" evidence="6">
    <location>
        <begin position="187"/>
        <end position="202"/>
    </location>
</feature>
<feature type="region of interest" description="Disordered" evidence="6">
    <location>
        <begin position="126"/>
        <end position="220"/>
    </location>
</feature>
<evidence type="ECO:0000256" key="2">
    <source>
        <dbReference type="ARBA" id="ARBA00004173"/>
    </source>
</evidence>
<dbReference type="Proteomes" id="UP000603453">
    <property type="component" value="Unassembled WGS sequence"/>
</dbReference>
<evidence type="ECO:0000256" key="1">
    <source>
        <dbReference type="ARBA" id="ARBA00003757"/>
    </source>
</evidence>
<sequence length="765" mass="89094">MNILHHKSYHVYNRKNIEKVKADEAEAEREAKIKKDKVTLAESESRLTILRQRANANLPAPAEEPKQHFNLFEGLSKGGNQEHEAEVKAKDDQWDKQITMYLEKGAEKAPWYAKESNQVEKYIDKDKFKRRENNDHKKKPIQLLDDPLDAIKKQLKSREERKRDKHDYKRKKADKHKDTKTGSSSIEELRKKRREREQEERARKNRLFLGPQQETLDERNMSYNSQFNKRETEQAHHQRSGSIANHVGTHFWNSQEEYFTYGGSNESKTEEINHDVLYRAGENSSGVSTYTPRTLIYDLKGGFGSMQKYNRLFSMEDDPQQATWDQGVSRIDRSVPKSQYQHELDRMESENDPNINLDILQQLDSSVNNWSDYNRIYYHPRSVNPIVTHQMDNEITPFDNYTIGREAYGQNEKEMDIFEDNFRFFVEECDNLQGFQVFADVDDAFGGFTEGLLNNIRDEYLKTPIMTYGLSDSHAEYRTDRHKQKIILNRVLGMTRLAELSSIYIPIYTPTMAATQRSGLSPYIYFNEHSRYHTSAIIAAAIETNSLPYRLKHNPITMAETISKLNWVRSTSLASLSVCIPLPISKNGYIDTIETMTKKEQLRPTLSLSDRISTTEKIDVYGESLVARGLPRNMSGQFEYLGKLYEGFKEENDPLQSRHRVETSFPLPDSFPRIFTSRLDQEGHVSHQTTYEVPSSIPIMTRLQSGSELKYTVDQHLKQLDKIRFADFYEYSQGECALTKEDFLETKEALITLSDVYTNDDDMMM</sequence>
<evidence type="ECO:0000256" key="3">
    <source>
        <dbReference type="ARBA" id="ARBA00008507"/>
    </source>
</evidence>
<dbReference type="Pfam" id="PF10644">
    <property type="entry name" value="Misat_Tub_SegII"/>
    <property type="match status" value="1"/>
</dbReference>
<name>A0A8H7QQ73_9FUNG</name>
<evidence type="ECO:0000313" key="9">
    <source>
        <dbReference type="Proteomes" id="UP000603453"/>
    </source>
</evidence>
<keyword evidence="4" id="KW-0496">Mitochondrion</keyword>
<organism evidence="8 9">
    <name type="scientific">Mucor saturninus</name>
    <dbReference type="NCBI Taxonomy" id="64648"/>
    <lineage>
        <taxon>Eukaryota</taxon>
        <taxon>Fungi</taxon>
        <taxon>Fungi incertae sedis</taxon>
        <taxon>Mucoromycota</taxon>
        <taxon>Mucoromycotina</taxon>
        <taxon>Mucoromycetes</taxon>
        <taxon>Mucorales</taxon>
        <taxon>Mucorineae</taxon>
        <taxon>Mucoraceae</taxon>
        <taxon>Mucor</taxon>
    </lineage>
</organism>
<dbReference type="GO" id="GO:0007005">
    <property type="term" value="P:mitochondrion organization"/>
    <property type="evidence" value="ECO:0007669"/>
    <property type="project" value="InterPro"/>
</dbReference>
<dbReference type="Pfam" id="PF14881">
    <property type="entry name" value="Tubulin_3"/>
    <property type="match status" value="1"/>
</dbReference>
<dbReference type="OrthoDB" id="271881at2759"/>
<evidence type="ECO:0000256" key="5">
    <source>
        <dbReference type="SAM" id="Coils"/>
    </source>
</evidence>
<gene>
    <name evidence="8" type="ORF">INT47_012909</name>
</gene>
<dbReference type="PANTHER" id="PTHR13391">
    <property type="entry name" value="MITOCHONDRIAL DISTRIBUTION REGULATOR MISATO"/>
    <property type="match status" value="1"/>
</dbReference>
<comment type="function">
    <text evidence="1">Involved in the partitioning of the mitochondrial organelle and mitochondrial DNA (mtDNA) inheritance.</text>
</comment>
<dbReference type="CDD" id="cd06060">
    <property type="entry name" value="misato"/>
    <property type="match status" value="1"/>
</dbReference>
<accession>A0A8H7QQ73</accession>
<dbReference type="Gene3D" id="3.40.50.1440">
    <property type="entry name" value="Tubulin/FtsZ, GTPase domain"/>
    <property type="match status" value="1"/>
</dbReference>
<evidence type="ECO:0000256" key="4">
    <source>
        <dbReference type="ARBA" id="ARBA00023128"/>
    </source>
</evidence>
<dbReference type="InterPro" id="IPR036525">
    <property type="entry name" value="Tubulin/FtsZ_GTPase_sf"/>
</dbReference>
<protein>
    <recommendedName>
        <fullName evidence="7">CBF1-interacting co-repressor CIR N-terminal domain-containing protein</fullName>
    </recommendedName>
</protein>
<dbReference type="PANTHER" id="PTHR13391:SF0">
    <property type="entry name" value="PROTEIN MISATO HOMOLOG 1"/>
    <property type="match status" value="1"/>
</dbReference>
<feature type="coiled-coil region" evidence="5">
    <location>
        <begin position="17"/>
        <end position="44"/>
    </location>
</feature>